<comment type="similarity">
    <text evidence="1">Belongs to the short-chain dehydrogenases/reductases (SDR) family.</text>
</comment>
<protein>
    <submittedName>
        <fullName evidence="4">Glucose 1-dehydrogenase</fullName>
        <ecNumber evidence="4">1.1.1.47</ecNumber>
    </submittedName>
</protein>
<gene>
    <name evidence="4" type="ORF">KME25_09335</name>
</gene>
<dbReference type="PRINTS" id="PR00080">
    <property type="entry name" value="SDRFAMILY"/>
</dbReference>
<evidence type="ECO:0000256" key="1">
    <source>
        <dbReference type="ARBA" id="ARBA00006484"/>
    </source>
</evidence>
<dbReference type="FunFam" id="3.40.50.720:FF:000084">
    <property type="entry name" value="Short-chain dehydrogenase reductase"/>
    <property type="match status" value="1"/>
</dbReference>
<dbReference type="InterPro" id="IPR002347">
    <property type="entry name" value="SDR_fam"/>
</dbReference>
<evidence type="ECO:0000256" key="2">
    <source>
        <dbReference type="ARBA" id="ARBA00023002"/>
    </source>
</evidence>
<dbReference type="Pfam" id="PF13561">
    <property type="entry name" value="adh_short_C2"/>
    <property type="match status" value="1"/>
</dbReference>
<dbReference type="SUPFAM" id="SSF51735">
    <property type="entry name" value="NAD(P)-binding Rossmann-fold domains"/>
    <property type="match status" value="1"/>
</dbReference>
<dbReference type="GO" id="GO:0047936">
    <property type="term" value="F:glucose 1-dehydrogenase [NAD(P)+] activity"/>
    <property type="evidence" value="ECO:0007669"/>
    <property type="project" value="UniProtKB-EC"/>
</dbReference>
<dbReference type="PANTHER" id="PTHR24321">
    <property type="entry name" value="DEHYDROGENASES, SHORT CHAIN"/>
    <property type="match status" value="1"/>
</dbReference>
<feature type="domain" description="Ketoreductase" evidence="3">
    <location>
        <begin position="4"/>
        <end position="183"/>
    </location>
</feature>
<dbReference type="AlphaFoldDB" id="A0A951U8U4"/>
<dbReference type="InterPro" id="IPR020904">
    <property type="entry name" value="Sc_DH/Rdtase_CS"/>
</dbReference>
<comment type="caution">
    <text evidence="4">The sequence shown here is derived from an EMBL/GenBank/DDBJ whole genome shotgun (WGS) entry which is preliminary data.</text>
</comment>
<dbReference type="InterPro" id="IPR057326">
    <property type="entry name" value="KR_dom"/>
</dbReference>
<dbReference type="EMBL" id="JAHHIF010000010">
    <property type="protein sequence ID" value="MBW4544633.1"/>
    <property type="molecule type" value="Genomic_DNA"/>
</dbReference>
<dbReference type="NCBIfam" id="NF005559">
    <property type="entry name" value="PRK07231.1"/>
    <property type="match status" value="1"/>
</dbReference>
<organism evidence="4 5">
    <name type="scientific">Symplocastrum torsivum CPER-KK1</name>
    <dbReference type="NCBI Taxonomy" id="450513"/>
    <lineage>
        <taxon>Bacteria</taxon>
        <taxon>Bacillati</taxon>
        <taxon>Cyanobacteriota</taxon>
        <taxon>Cyanophyceae</taxon>
        <taxon>Oscillatoriophycideae</taxon>
        <taxon>Oscillatoriales</taxon>
        <taxon>Microcoleaceae</taxon>
        <taxon>Symplocastrum</taxon>
    </lineage>
</organism>
<evidence type="ECO:0000313" key="5">
    <source>
        <dbReference type="Proteomes" id="UP000753908"/>
    </source>
</evidence>
<dbReference type="PRINTS" id="PR00081">
    <property type="entry name" value="GDHRDH"/>
</dbReference>
<dbReference type="EC" id="1.1.1.47" evidence="4"/>
<dbReference type="SMART" id="SM00822">
    <property type="entry name" value="PKS_KR"/>
    <property type="match status" value="1"/>
</dbReference>
<name>A0A951U8U4_9CYAN</name>
<dbReference type="Proteomes" id="UP000753908">
    <property type="component" value="Unassembled WGS sequence"/>
</dbReference>
<reference evidence="4" key="1">
    <citation type="submission" date="2021-05" db="EMBL/GenBank/DDBJ databases">
        <authorList>
            <person name="Pietrasiak N."/>
            <person name="Ward R."/>
            <person name="Stajich J.E."/>
            <person name="Kurbessoian T."/>
        </authorList>
    </citation>
    <scope>NUCLEOTIDE SEQUENCE</scope>
    <source>
        <strain evidence="4">CPER-KK1</strain>
    </source>
</reference>
<dbReference type="InterPro" id="IPR036291">
    <property type="entry name" value="NAD(P)-bd_dom_sf"/>
</dbReference>
<evidence type="ECO:0000313" key="4">
    <source>
        <dbReference type="EMBL" id="MBW4544633.1"/>
    </source>
</evidence>
<keyword evidence="2 4" id="KW-0560">Oxidoreductase</keyword>
<dbReference type="CDD" id="cd05233">
    <property type="entry name" value="SDR_c"/>
    <property type="match status" value="1"/>
</dbReference>
<proteinExistence type="inferred from homology"/>
<dbReference type="Gene3D" id="3.40.50.720">
    <property type="entry name" value="NAD(P)-binding Rossmann-like Domain"/>
    <property type="match status" value="1"/>
</dbReference>
<accession>A0A951U8U4</accession>
<reference evidence="4" key="2">
    <citation type="journal article" date="2022" name="Microbiol. Resour. Announc.">
        <title>Metagenome Sequencing to Explore Phylogenomics of Terrestrial Cyanobacteria.</title>
        <authorList>
            <person name="Ward R.D."/>
            <person name="Stajich J.E."/>
            <person name="Johansen J.R."/>
            <person name="Huntemann M."/>
            <person name="Clum A."/>
            <person name="Foster B."/>
            <person name="Foster B."/>
            <person name="Roux S."/>
            <person name="Palaniappan K."/>
            <person name="Varghese N."/>
            <person name="Mukherjee S."/>
            <person name="Reddy T.B.K."/>
            <person name="Daum C."/>
            <person name="Copeland A."/>
            <person name="Chen I.A."/>
            <person name="Ivanova N.N."/>
            <person name="Kyrpides N.C."/>
            <person name="Shapiro N."/>
            <person name="Eloe-Fadrosh E.A."/>
            <person name="Pietrasiak N."/>
        </authorList>
    </citation>
    <scope>NUCLEOTIDE SEQUENCE</scope>
    <source>
        <strain evidence="4">CPER-KK1</strain>
    </source>
</reference>
<dbReference type="PANTHER" id="PTHR24321:SF11">
    <property type="entry name" value="BLR0893 PROTEIN"/>
    <property type="match status" value="1"/>
</dbReference>
<evidence type="ECO:0000259" key="3">
    <source>
        <dbReference type="SMART" id="SM00822"/>
    </source>
</evidence>
<sequence length="247" mass="25365">MTGKVAIVTGGSSGIGRASAIAFGEAGANVVVAARREAEGEETVKLIREAGGEGLFVKVDVTKAADVEAMVNKTIEAYGRLDYAFNNAGSGNAGAIVDLTEADWDYEVNVNLKSIWLCMKYEIPAMKESGSGAIVNMSSQGALLGTANYGAYGAAKAGVIALSRAAAAENSAAQIRINSVSPGAVKTDLWVDAPPEMLDQVAAGIPLKRIGKPEDIAEAVVWLCSDGAGFVTGHNLVIDGGFTAVQK</sequence>
<dbReference type="PROSITE" id="PS00061">
    <property type="entry name" value="ADH_SHORT"/>
    <property type="match status" value="1"/>
</dbReference>